<protein>
    <submittedName>
        <fullName evidence="1">Mycbp-associated protein</fullName>
    </submittedName>
</protein>
<comment type="caution">
    <text evidence="1">The sequence shown here is derived from an EMBL/GenBank/DDBJ whole genome shotgun (WGS) entry which is preliminary data.</text>
</comment>
<sequence>MDFARKIGKSDEPRTWKRTRQPLVRTRDNLISKDTSLSEDRRFVNWRKWLADRKKQNRRIEAVTGRPQVDQLQSSSERFRAFVEMKNLMEHAAIPVPVIGDKYRGGPEFWRTPEFLSDHGDACHLPKISLTPTRKDLNLPPDLMHVGLPDLIAKERDLTALKTKEESWKRSEYLKTRKLELAEEIAFLLPKEPETAALVVQGRAFRGRKKPLLRIPPITITEPDDDEESREDADQAVILKIQDREFIWRGSLFEPVDTDPIIWSLTFASEIDELVEREIVLENKGTRVIVYHWRDSPFRSSSVSFERRGSPFFFNKTKGLVLPGQIVKIKVWFRSRTRAVFTESWRFVTEPRLSSSTFVFRFWGCAIDSRNAELTDHRAIDEHLDRRIRDSTIRSIVAEIMTRVENSEPPEPAYKTLLSQGDLFISLNPCYYYHPSIVMQLQKMYCDVTDESSLPWNLSLDTLRDILLQIEDANYKCDMLARFNDLCKQSLRSSLTEFDFVCKNKYNAVYNILCAFANCFEDESELVKKNSLIQEAFAIKIDQQESTLFSHRSNKNFQEIHREKSIDQTETLVQEGKESYDLNLQPYREIFFIRIYKALEEAIERACASIDYFNRLNEFKKRKI</sequence>
<keyword evidence="2" id="KW-1185">Reference proteome</keyword>
<dbReference type="AlphaFoldDB" id="A0A0J7L8T0"/>
<dbReference type="OrthoDB" id="10263316at2759"/>
<dbReference type="PANTHER" id="PTHR48421:SF1">
    <property type="entry name" value="MYCBP-ASSOCIATED PROTEIN"/>
    <property type="match status" value="1"/>
</dbReference>
<dbReference type="InterPro" id="IPR032707">
    <property type="entry name" value="MYCBPAP"/>
</dbReference>
<dbReference type="STRING" id="67767.A0A0J7L8T0"/>
<dbReference type="Proteomes" id="UP000036403">
    <property type="component" value="Unassembled WGS sequence"/>
</dbReference>
<accession>A0A0J7L8T0</accession>
<name>A0A0J7L8T0_LASNI</name>
<dbReference type="PaxDb" id="67767-A0A0J7L8T0"/>
<organism evidence="1 2">
    <name type="scientific">Lasius niger</name>
    <name type="common">Black garden ant</name>
    <dbReference type="NCBI Taxonomy" id="67767"/>
    <lineage>
        <taxon>Eukaryota</taxon>
        <taxon>Metazoa</taxon>
        <taxon>Ecdysozoa</taxon>
        <taxon>Arthropoda</taxon>
        <taxon>Hexapoda</taxon>
        <taxon>Insecta</taxon>
        <taxon>Pterygota</taxon>
        <taxon>Neoptera</taxon>
        <taxon>Endopterygota</taxon>
        <taxon>Hymenoptera</taxon>
        <taxon>Apocrita</taxon>
        <taxon>Aculeata</taxon>
        <taxon>Formicoidea</taxon>
        <taxon>Formicidae</taxon>
        <taxon>Formicinae</taxon>
        <taxon>Lasius</taxon>
        <taxon>Lasius</taxon>
    </lineage>
</organism>
<evidence type="ECO:0000313" key="2">
    <source>
        <dbReference type="Proteomes" id="UP000036403"/>
    </source>
</evidence>
<dbReference type="PANTHER" id="PTHR48421">
    <property type="entry name" value="MYCBP-ASSOCIATED PROTEIN"/>
    <property type="match status" value="1"/>
</dbReference>
<dbReference type="Pfam" id="PF14646">
    <property type="entry name" value="MYCBPAP"/>
    <property type="match status" value="1"/>
</dbReference>
<gene>
    <name evidence="1" type="ORF">RF55_860</name>
</gene>
<dbReference type="EMBL" id="LBMM01000264">
    <property type="protein sequence ID" value="KMR02411.1"/>
    <property type="molecule type" value="Genomic_DNA"/>
</dbReference>
<proteinExistence type="predicted"/>
<evidence type="ECO:0000313" key="1">
    <source>
        <dbReference type="EMBL" id="KMR02411.1"/>
    </source>
</evidence>
<reference evidence="1 2" key="1">
    <citation type="submission" date="2015-04" db="EMBL/GenBank/DDBJ databases">
        <title>Lasius niger genome sequencing.</title>
        <authorList>
            <person name="Konorov E.A."/>
            <person name="Nikitin M.A."/>
            <person name="Kirill M.V."/>
            <person name="Chang P."/>
        </authorList>
    </citation>
    <scope>NUCLEOTIDE SEQUENCE [LARGE SCALE GENOMIC DNA]</scope>
    <source>
        <tissue evidence="1">Whole</tissue>
    </source>
</reference>